<dbReference type="Proteomes" id="UP000249169">
    <property type="component" value="Unassembled WGS sequence"/>
</dbReference>
<dbReference type="InterPro" id="IPR016156">
    <property type="entry name" value="FAD/NAD-linked_Rdtase_dimer_sf"/>
</dbReference>
<dbReference type="SUPFAM" id="SSF55424">
    <property type="entry name" value="FAD/NAD-linked reductases, dimerisation (C-terminal) domain"/>
    <property type="match status" value="1"/>
</dbReference>
<accession>A0A328CCS5</accession>
<dbReference type="Gene3D" id="3.30.390.30">
    <property type="match status" value="1"/>
</dbReference>
<evidence type="ECO:0000313" key="3">
    <source>
        <dbReference type="Proteomes" id="UP000249169"/>
    </source>
</evidence>
<organism evidence="2 3">
    <name type="scientific">Lujinxingia litoralis</name>
    <dbReference type="NCBI Taxonomy" id="2211119"/>
    <lineage>
        <taxon>Bacteria</taxon>
        <taxon>Deltaproteobacteria</taxon>
        <taxon>Bradymonadales</taxon>
        <taxon>Lujinxingiaceae</taxon>
        <taxon>Lujinxingia</taxon>
    </lineage>
</organism>
<gene>
    <name evidence="2" type="ORF">DL240_02895</name>
</gene>
<keyword evidence="3" id="KW-1185">Reference proteome</keyword>
<dbReference type="AlphaFoldDB" id="A0A328CCS5"/>
<dbReference type="Pfam" id="PF02852">
    <property type="entry name" value="Pyr_redox_dim"/>
    <property type="match status" value="1"/>
</dbReference>
<protein>
    <recommendedName>
        <fullName evidence="1">Pyridine nucleotide-disulphide oxidoreductase dimerisation domain-containing protein</fullName>
    </recommendedName>
</protein>
<reference evidence="2 3" key="1">
    <citation type="submission" date="2018-05" db="EMBL/GenBank/DDBJ databases">
        <title>Lujinxingia marina gen. nov. sp. nov., a new facultative anaerobic member of the class Deltaproteobacteria, and proposal of Lujinxingaceae fam. nov.</title>
        <authorList>
            <person name="Li C.-M."/>
        </authorList>
    </citation>
    <scope>NUCLEOTIDE SEQUENCE [LARGE SCALE GENOMIC DNA]</scope>
    <source>
        <strain evidence="2 3">B210</strain>
    </source>
</reference>
<proteinExistence type="predicted"/>
<sequence>MSKAAATERGLDFETHLQKTDAWYASMRVGATWSGDKVLVERSRGRVLGVHLIGPGAEGQVNLFAMAMKAGLTANQTNGLNFAYPSFASDIGHMV</sequence>
<feature type="domain" description="Pyridine nucleotide-disulphide oxidoreductase dimerisation" evidence="1">
    <location>
        <begin position="2"/>
        <end position="93"/>
    </location>
</feature>
<name>A0A328CCS5_9DELT</name>
<dbReference type="OrthoDB" id="6132190at2"/>
<comment type="caution">
    <text evidence="2">The sequence shown here is derived from an EMBL/GenBank/DDBJ whole genome shotgun (WGS) entry which is preliminary data.</text>
</comment>
<dbReference type="EMBL" id="QHKO01000001">
    <property type="protein sequence ID" value="RAL25546.1"/>
    <property type="molecule type" value="Genomic_DNA"/>
</dbReference>
<dbReference type="InterPro" id="IPR004099">
    <property type="entry name" value="Pyr_nucl-diS_OxRdtase_dimer"/>
</dbReference>
<evidence type="ECO:0000313" key="2">
    <source>
        <dbReference type="EMBL" id="RAL25546.1"/>
    </source>
</evidence>
<evidence type="ECO:0000259" key="1">
    <source>
        <dbReference type="Pfam" id="PF02852"/>
    </source>
</evidence>